<evidence type="ECO:0000313" key="2">
    <source>
        <dbReference type="Proteomes" id="UP000570592"/>
    </source>
</evidence>
<proteinExistence type="predicted"/>
<dbReference type="PANTHER" id="PTHR31702:SF2">
    <property type="entry name" value="TESTIS-EXPRESSED PROTEIN 33"/>
    <property type="match status" value="1"/>
</dbReference>
<dbReference type="Pfam" id="PF15400">
    <property type="entry name" value="TEX33"/>
    <property type="match status" value="1"/>
</dbReference>
<dbReference type="EMBL" id="VZTX01017515">
    <property type="protein sequence ID" value="NXU14869.1"/>
    <property type="molecule type" value="Genomic_DNA"/>
</dbReference>
<evidence type="ECO:0000313" key="1">
    <source>
        <dbReference type="EMBL" id="NXU14869.1"/>
    </source>
</evidence>
<name>A0A7L3ID71_9PASS</name>
<sequence length="59" mass="6867">GGPLKSRSMTKDSYTPDVFQKGIIDPRPWHGRTINELGRWCEKHFLDLNMTKAMKEKYG</sequence>
<reference evidence="1 2" key="1">
    <citation type="submission" date="2019-09" db="EMBL/GenBank/DDBJ databases">
        <title>Bird 10,000 Genomes (B10K) Project - Family phase.</title>
        <authorList>
            <person name="Zhang G."/>
        </authorList>
    </citation>
    <scope>NUCLEOTIDE SEQUENCE [LARGE SCALE GENOMIC DNA]</scope>
    <source>
        <strain evidence="1">B10K-DU-029-51</strain>
    </source>
</reference>
<feature type="non-terminal residue" evidence="1">
    <location>
        <position position="59"/>
    </location>
</feature>
<accession>A0A7L3ID71</accession>
<gene>
    <name evidence="1" type="primary">Tex33</name>
    <name evidence="1" type="ORF">PARPUN_R05805</name>
</gene>
<feature type="non-terminal residue" evidence="1">
    <location>
        <position position="1"/>
    </location>
</feature>
<organism evidence="1 2">
    <name type="scientific">Pardalotus punctatus</name>
    <name type="common">spotted pardalote</name>
    <dbReference type="NCBI Taxonomy" id="254575"/>
    <lineage>
        <taxon>Eukaryota</taxon>
        <taxon>Metazoa</taxon>
        <taxon>Chordata</taxon>
        <taxon>Craniata</taxon>
        <taxon>Vertebrata</taxon>
        <taxon>Euteleostomi</taxon>
        <taxon>Archelosauria</taxon>
        <taxon>Archosauria</taxon>
        <taxon>Dinosauria</taxon>
        <taxon>Saurischia</taxon>
        <taxon>Theropoda</taxon>
        <taxon>Coelurosauria</taxon>
        <taxon>Aves</taxon>
        <taxon>Neognathae</taxon>
        <taxon>Neoaves</taxon>
        <taxon>Telluraves</taxon>
        <taxon>Australaves</taxon>
        <taxon>Passeriformes</taxon>
        <taxon>Meliphagoidea</taxon>
        <taxon>Pardalotidae</taxon>
        <taxon>Pardalotus</taxon>
    </lineage>
</organism>
<dbReference type="PANTHER" id="PTHR31702">
    <property type="entry name" value="TESTIS-EXPRESSED PROTEIN 33"/>
    <property type="match status" value="1"/>
</dbReference>
<dbReference type="Proteomes" id="UP000570592">
    <property type="component" value="Unassembled WGS sequence"/>
</dbReference>
<comment type="caution">
    <text evidence="1">The sequence shown here is derived from an EMBL/GenBank/DDBJ whole genome shotgun (WGS) entry which is preliminary data.</text>
</comment>
<dbReference type="AlphaFoldDB" id="A0A7L3ID71"/>
<protein>
    <submittedName>
        <fullName evidence="1">TEX33 protein</fullName>
    </submittedName>
</protein>
<dbReference type="InterPro" id="IPR029234">
    <property type="entry name" value="CIMIP4"/>
</dbReference>
<keyword evidence="2" id="KW-1185">Reference proteome</keyword>